<keyword evidence="2" id="KW-0378">Hydrolase</keyword>
<keyword evidence="3" id="KW-1185">Reference proteome</keyword>
<dbReference type="InterPro" id="IPR000073">
    <property type="entry name" value="AB_hydrolase_1"/>
</dbReference>
<dbReference type="Gene3D" id="3.40.50.1820">
    <property type="entry name" value="alpha/beta hydrolase"/>
    <property type="match status" value="1"/>
</dbReference>
<dbReference type="PANTHER" id="PTHR37017:SF11">
    <property type="entry name" value="ESTERASE_LIPASE_THIOESTERASE DOMAIN-CONTAINING PROTEIN"/>
    <property type="match status" value="1"/>
</dbReference>
<dbReference type="Pfam" id="PF12697">
    <property type="entry name" value="Abhydrolase_6"/>
    <property type="match status" value="1"/>
</dbReference>
<accession>A0ABT9INY5</accession>
<proteinExistence type="predicted"/>
<dbReference type="PANTHER" id="PTHR37017">
    <property type="entry name" value="AB HYDROLASE-1 DOMAIN-CONTAINING PROTEIN-RELATED"/>
    <property type="match status" value="1"/>
</dbReference>
<dbReference type="SUPFAM" id="SSF53474">
    <property type="entry name" value="alpha/beta-Hydrolases"/>
    <property type="match status" value="1"/>
</dbReference>
<dbReference type="GO" id="GO:0016787">
    <property type="term" value="F:hydrolase activity"/>
    <property type="evidence" value="ECO:0007669"/>
    <property type="project" value="UniProtKB-KW"/>
</dbReference>
<dbReference type="RefSeq" id="WP_305996352.1">
    <property type="nucleotide sequence ID" value="NZ_JAVALS010000005.1"/>
</dbReference>
<feature type="domain" description="AB hydrolase-1" evidence="1">
    <location>
        <begin position="3"/>
        <end position="228"/>
    </location>
</feature>
<dbReference type="InterPro" id="IPR029058">
    <property type="entry name" value="AB_hydrolase_fold"/>
</dbReference>
<comment type="caution">
    <text evidence="2">The sequence shown here is derived from an EMBL/GenBank/DDBJ whole genome shotgun (WGS) entry which is preliminary data.</text>
</comment>
<evidence type="ECO:0000313" key="2">
    <source>
        <dbReference type="EMBL" id="MDP5227297.1"/>
    </source>
</evidence>
<dbReference type="Proteomes" id="UP001232725">
    <property type="component" value="Unassembled WGS sequence"/>
</dbReference>
<reference evidence="2 3" key="1">
    <citation type="submission" date="2023-08" db="EMBL/GenBank/DDBJ databases">
        <title>Arthrobacter horti sp. nov., isolated from forest soil.</title>
        <authorList>
            <person name="Park M."/>
        </authorList>
    </citation>
    <scope>NUCLEOTIDE SEQUENCE [LARGE SCALE GENOMIC DNA]</scope>
    <source>
        <strain evidence="2 3">YJM1</strain>
    </source>
</reference>
<evidence type="ECO:0000259" key="1">
    <source>
        <dbReference type="Pfam" id="PF12697"/>
    </source>
</evidence>
<protein>
    <submittedName>
        <fullName evidence="2">Alpha/beta hydrolase</fullName>
    </submittedName>
</protein>
<evidence type="ECO:0000313" key="3">
    <source>
        <dbReference type="Proteomes" id="UP001232725"/>
    </source>
</evidence>
<gene>
    <name evidence="2" type="ORF">Q9R02_09055</name>
</gene>
<organism evidence="2 3">
    <name type="scientific">Arthrobacter horti</name>
    <dbReference type="NCBI Taxonomy" id="3068273"/>
    <lineage>
        <taxon>Bacteria</taxon>
        <taxon>Bacillati</taxon>
        <taxon>Actinomycetota</taxon>
        <taxon>Actinomycetes</taxon>
        <taxon>Micrococcales</taxon>
        <taxon>Micrococcaceae</taxon>
        <taxon>Arthrobacter</taxon>
    </lineage>
</organism>
<sequence>MELILVPGLWLDASSWDAVLPGLQAAGHHARALTMPGTGAPAAESSSIGIADWVAATVEAIDDAVDGTGGPVALVGHSGGGNVVWGAADARPGQVSRVIFVDTVPPPPGAWISEFQVVDGVIPFPGWDFFPEAETSDIPGSDKERVAAAALSVPERVPHEPISLSDERRYQIPVTVLSGAMDAEQLRTELEQWGSFKDEAERIDSFEVVRLGSGHWPQFSMPGRLAEAIDEAVSGGSPVSNIETECPAGGLV</sequence>
<dbReference type="InterPro" id="IPR052897">
    <property type="entry name" value="Sec-Metab_Biosynth_Hydrolase"/>
</dbReference>
<name>A0ABT9INY5_9MICC</name>
<dbReference type="EMBL" id="JAVALS010000005">
    <property type="protein sequence ID" value="MDP5227297.1"/>
    <property type="molecule type" value="Genomic_DNA"/>
</dbReference>